<organism evidence="1 2">
    <name type="scientific">Rhodopirellula islandica</name>
    <dbReference type="NCBI Taxonomy" id="595434"/>
    <lineage>
        <taxon>Bacteria</taxon>
        <taxon>Pseudomonadati</taxon>
        <taxon>Planctomycetota</taxon>
        <taxon>Planctomycetia</taxon>
        <taxon>Pirellulales</taxon>
        <taxon>Pirellulaceae</taxon>
        <taxon>Rhodopirellula</taxon>
    </lineage>
</organism>
<name>A0A0J1B9N8_RHOIS</name>
<protein>
    <submittedName>
        <fullName evidence="1">Uncharacterized protein</fullName>
    </submittedName>
</protein>
<evidence type="ECO:0000313" key="2">
    <source>
        <dbReference type="Proteomes" id="UP000036367"/>
    </source>
</evidence>
<dbReference type="AlphaFoldDB" id="A0A0J1B9N8"/>
<dbReference type="Proteomes" id="UP000036367">
    <property type="component" value="Unassembled WGS sequence"/>
</dbReference>
<proteinExistence type="predicted"/>
<evidence type="ECO:0000313" key="1">
    <source>
        <dbReference type="EMBL" id="KLU03258.1"/>
    </source>
</evidence>
<gene>
    <name evidence="1" type="ORF">RISK_004570</name>
</gene>
<dbReference type="EMBL" id="LECT01000038">
    <property type="protein sequence ID" value="KLU03258.1"/>
    <property type="molecule type" value="Genomic_DNA"/>
</dbReference>
<accession>A0A0J1B9N8</accession>
<sequence>MKIEPSRLRVTIRSLLNQSVLHSPSNEKTVRLKTRLHLVSR</sequence>
<reference evidence="1" key="1">
    <citation type="submission" date="2015-05" db="EMBL/GenBank/DDBJ databases">
        <title>Permanent draft genome of Rhodopirellula islandicus K833.</title>
        <authorList>
            <person name="Kizina J."/>
            <person name="Richter M."/>
            <person name="Glockner F.O."/>
            <person name="Harder J."/>
        </authorList>
    </citation>
    <scope>NUCLEOTIDE SEQUENCE [LARGE SCALE GENOMIC DNA]</scope>
    <source>
        <strain evidence="1">K833</strain>
    </source>
</reference>
<comment type="caution">
    <text evidence="1">The sequence shown here is derived from an EMBL/GenBank/DDBJ whole genome shotgun (WGS) entry which is preliminary data.</text>
</comment>
<dbReference type="PATRIC" id="fig|595434.4.peg.4344"/>
<keyword evidence="2" id="KW-1185">Reference proteome</keyword>